<organism evidence="16 19">
    <name type="scientific">Legionella feeleii</name>
    <dbReference type="NCBI Taxonomy" id="453"/>
    <lineage>
        <taxon>Bacteria</taxon>
        <taxon>Pseudomonadati</taxon>
        <taxon>Pseudomonadota</taxon>
        <taxon>Gammaproteobacteria</taxon>
        <taxon>Legionellales</taxon>
        <taxon>Legionellaceae</taxon>
        <taxon>Legionella</taxon>
    </lineage>
</organism>
<keyword evidence="10 14" id="KW-0560">Oxidoreductase</keyword>
<keyword evidence="19" id="KW-1185">Reference proteome</keyword>
<accession>A0A0W0TIL2</accession>
<feature type="transmembrane region" description="Helical" evidence="14">
    <location>
        <begin position="6"/>
        <end position="27"/>
    </location>
</feature>
<dbReference type="EMBL" id="UASS01000005">
    <property type="protein sequence ID" value="SPX60022.1"/>
    <property type="molecule type" value="Genomic_DNA"/>
</dbReference>
<evidence type="ECO:0000256" key="6">
    <source>
        <dbReference type="ARBA" id="ARBA00022617"/>
    </source>
</evidence>
<evidence type="ECO:0000313" key="19">
    <source>
        <dbReference type="Proteomes" id="UP000054698"/>
    </source>
</evidence>
<feature type="transmembrane region" description="Helical" evidence="14">
    <location>
        <begin position="78"/>
        <end position="98"/>
    </location>
</feature>
<keyword evidence="5 14" id="KW-1003">Cell membrane</keyword>
<dbReference type="EMBL" id="LNYB01000085">
    <property type="protein sequence ID" value="KTC95439.1"/>
    <property type="molecule type" value="Genomic_DNA"/>
</dbReference>
<dbReference type="Pfam" id="PF03653">
    <property type="entry name" value="UPF0093"/>
    <property type="match status" value="1"/>
</dbReference>
<keyword evidence="8 14" id="KW-0479">Metal-binding</keyword>
<dbReference type="PIRSF" id="PIRSF004638">
    <property type="entry name" value="UCP004638"/>
    <property type="match status" value="1"/>
</dbReference>
<dbReference type="UniPathway" id="UPA00251">
    <property type="reaction ID" value="UER00324"/>
</dbReference>
<evidence type="ECO:0000256" key="1">
    <source>
        <dbReference type="ARBA" id="ARBA00004651"/>
    </source>
</evidence>
<dbReference type="HAMAP" id="MF_02239">
    <property type="entry name" value="HemJ"/>
    <property type="match status" value="1"/>
</dbReference>
<gene>
    <name evidence="16" type="ORF">Lfee_3104</name>
    <name evidence="18" type="ORF">NCTC11978_01660</name>
    <name evidence="17" type="ORF">NCTC12022_00738</name>
</gene>
<feature type="transmembrane region" description="Helical" evidence="14">
    <location>
        <begin position="119"/>
        <end position="137"/>
    </location>
</feature>
<feature type="transmembrane region" description="Helical" evidence="14">
    <location>
        <begin position="48"/>
        <end position="72"/>
    </location>
</feature>
<comment type="catalytic activity">
    <reaction evidence="13 14 15">
        <text>protoporphyrinogen IX + 3 A = protoporphyrin IX + 3 AH2</text>
        <dbReference type="Rhea" id="RHEA:62000"/>
        <dbReference type="ChEBI" id="CHEBI:13193"/>
        <dbReference type="ChEBI" id="CHEBI:17499"/>
        <dbReference type="ChEBI" id="CHEBI:57306"/>
        <dbReference type="ChEBI" id="CHEBI:57307"/>
    </reaction>
</comment>
<comment type="function">
    <text evidence="14 15">Catalyzes the oxidation of protoporphyrinogen IX to protoporphyrin IX.</text>
</comment>
<keyword evidence="11 14" id="KW-0408">Iron</keyword>
<evidence type="ECO:0000256" key="13">
    <source>
        <dbReference type="ARBA" id="ARBA00048390"/>
    </source>
</evidence>
<name>A0A0W0TIL2_9GAMM</name>
<dbReference type="GO" id="GO:0046872">
    <property type="term" value="F:metal ion binding"/>
    <property type="evidence" value="ECO:0007669"/>
    <property type="project" value="UniProtKB-UniRule"/>
</dbReference>
<evidence type="ECO:0000313" key="18">
    <source>
        <dbReference type="EMBL" id="STX38476.1"/>
    </source>
</evidence>
<evidence type="ECO:0000256" key="7">
    <source>
        <dbReference type="ARBA" id="ARBA00022692"/>
    </source>
</evidence>
<comment type="subunit">
    <text evidence="14">Homodimer.</text>
</comment>
<evidence type="ECO:0000313" key="21">
    <source>
        <dbReference type="Proteomes" id="UP000254033"/>
    </source>
</evidence>
<dbReference type="InterPro" id="IPR005265">
    <property type="entry name" value="HemJ-like"/>
</dbReference>
<sequence length="140" mass="16675">MLIIKALHIIAMVAWFAGLFYLPRLFVYHADTSDQISIERFKIMEKRLYYGITWPAALLTTGFGLALISYNWQYYLKAGWMHAKVSLVILLWLYHLFCGHYVRQFAQEKNEKRARFYRIFNELPTLFLLSIVFLVVLKPF</sequence>
<evidence type="ECO:0000256" key="4">
    <source>
        <dbReference type="ARBA" id="ARBA00017504"/>
    </source>
</evidence>
<dbReference type="GO" id="GO:0006782">
    <property type="term" value="P:protoporphyrinogen IX biosynthetic process"/>
    <property type="evidence" value="ECO:0007669"/>
    <property type="project" value="UniProtKB-UniRule"/>
</dbReference>
<dbReference type="AlphaFoldDB" id="A0A0W0TIL2"/>
<keyword evidence="9 14" id="KW-1133">Transmembrane helix</keyword>
<protein>
    <recommendedName>
        <fullName evidence="4 14">Protoporphyrinogen IX oxidase</fullName>
        <shortName evidence="14">PPO</shortName>
        <ecNumber evidence="14 15">1.3.99.-</ecNumber>
    </recommendedName>
</protein>
<dbReference type="GO" id="GO:0070818">
    <property type="term" value="F:protoporphyrinogen oxidase activity"/>
    <property type="evidence" value="ECO:0007669"/>
    <property type="project" value="UniProtKB-UniRule"/>
</dbReference>
<keyword evidence="7 14" id="KW-0812">Transmembrane</keyword>
<evidence type="ECO:0000256" key="9">
    <source>
        <dbReference type="ARBA" id="ARBA00022989"/>
    </source>
</evidence>
<evidence type="ECO:0000313" key="17">
    <source>
        <dbReference type="EMBL" id="SPX60022.1"/>
    </source>
</evidence>
<evidence type="ECO:0000256" key="2">
    <source>
        <dbReference type="ARBA" id="ARBA00005073"/>
    </source>
</evidence>
<proteinExistence type="inferred from homology"/>
<dbReference type="Proteomes" id="UP000251942">
    <property type="component" value="Unassembled WGS sequence"/>
</dbReference>
<evidence type="ECO:0000256" key="10">
    <source>
        <dbReference type="ARBA" id="ARBA00023002"/>
    </source>
</evidence>
<dbReference type="EC" id="1.3.99.-" evidence="14 15"/>
<comment type="similarity">
    <text evidence="3 14 15">Belongs to the HemJ family.</text>
</comment>
<keyword evidence="6 14" id="KW-0349">Heme</keyword>
<keyword evidence="12 14" id="KW-0472">Membrane</keyword>
<evidence type="ECO:0000256" key="12">
    <source>
        <dbReference type="ARBA" id="ARBA00023136"/>
    </source>
</evidence>
<evidence type="ECO:0000256" key="14">
    <source>
        <dbReference type="HAMAP-Rule" id="MF_02239"/>
    </source>
</evidence>
<comment type="cofactor">
    <cofactor evidence="14 15">
        <name>heme b</name>
        <dbReference type="ChEBI" id="CHEBI:60344"/>
    </cofactor>
    <text evidence="14 15">Binds 1 heme b (iron(II)-protoporphyrin IX) group per subunit.</text>
</comment>
<dbReference type="Proteomes" id="UP000254033">
    <property type="component" value="Unassembled WGS sequence"/>
</dbReference>
<evidence type="ECO:0000256" key="11">
    <source>
        <dbReference type="ARBA" id="ARBA00023004"/>
    </source>
</evidence>
<reference evidence="16 19" key="1">
    <citation type="submission" date="2015-11" db="EMBL/GenBank/DDBJ databases">
        <title>Genomic analysis of 38 Legionella species identifies large and diverse effector repertoires.</title>
        <authorList>
            <person name="Burstein D."/>
            <person name="Amaro F."/>
            <person name="Zusman T."/>
            <person name="Lifshitz Z."/>
            <person name="Cohen O."/>
            <person name="Gilbert J.A."/>
            <person name="Pupko T."/>
            <person name="Shuman H.A."/>
            <person name="Segal G."/>
        </authorList>
    </citation>
    <scope>NUCLEOTIDE SEQUENCE [LARGE SCALE GENOMIC DNA]</scope>
    <source>
        <strain evidence="16 19">WO-44C</strain>
    </source>
</reference>
<comment type="subcellular location">
    <subcellularLocation>
        <location evidence="1 14">Cell membrane</location>
        <topology evidence="1 14">Multi-pass membrane protein</topology>
    </subcellularLocation>
</comment>
<evidence type="ECO:0000313" key="16">
    <source>
        <dbReference type="EMBL" id="KTC95439.1"/>
    </source>
</evidence>
<evidence type="ECO:0000256" key="5">
    <source>
        <dbReference type="ARBA" id="ARBA00022475"/>
    </source>
</evidence>
<comment type="pathway">
    <text evidence="2 14 15">Porphyrin-containing compound metabolism; protoporphyrin-IX biosynthesis; protoporphyrin-IX from protoporphyrinogen-IX: step 1/1.</text>
</comment>
<dbReference type="PANTHER" id="PTHR40255:SF1">
    <property type="entry name" value="PROTOPORPHYRINOGEN IX OXIDASE"/>
    <property type="match status" value="1"/>
</dbReference>
<evidence type="ECO:0000313" key="20">
    <source>
        <dbReference type="Proteomes" id="UP000251942"/>
    </source>
</evidence>
<dbReference type="Proteomes" id="UP000054698">
    <property type="component" value="Unassembled WGS sequence"/>
</dbReference>
<reference evidence="20 21" key="2">
    <citation type="submission" date="2018-06" db="EMBL/GenBank/DDBJ databases">
        <authorList>
            <consortium name="Pathogen Informatics"/>
            <person name="Doyle S."/>
        </authorList>
    </citation>
    <scope>NUCLEOTIDE SEQUENCE [LARGE SCALE GENOMIC DNA]</scope>
    <source>
        <strain evidence="18 21">NCTC11978</strain>
        <strain evidence="17 20">NCTC12022</strain>
    </source>
</reference>
<dbReference type="NCBIfam" id="TIGR00701">
    <property type="entry name" value="protoporphyrinogen oxidase HemJ"/>
    <property type="match status" value="1"/>
</dbReference>
<evidence type="ECO:0000256" key="8">
    <source>
        <dbReference type="ARBA" id="ARBA00022723"/>
    </source>
</evidence>
<dbReference type="PANTHER" id="PTHR40255">
    <property type="entry name" value="UPF0093 MEMBRANE PROTEIN SLR1790"/>
    <property type="match status" value="1"/>
</dbReference>
<dbReference type="GO" id="GO:0005886">
    <property type="term" value="C:plasma membrane"/>
    <property type="evidence" value="ECO:0007669"/>
    <property type="project" value="UniProtKB-SubCell"/>
</dbReference>
<dbReference type="EMBL" id="UGNY01000001">
    <property type="protein sequence ID" value="STX38476.1"/>
    <property type="molecule type" value="Genomic_DNA"/>
</dbReference>
<evidence type="ECO:0000256" key="3">
    <source>
        <dbReference type="ARBA" id="ARBA00006501"/>
    </source>
</evidence>
<dbReference type="OrthoDB" id="9800824at2"/>
<feature type="binding site" description="axial binding residue" evidence="14">
    <location>
        <position position="84"/>
    </location>
    <ligand>
        <name>heme</name>
        <dbReference type="ChEBI" id="CHEBI:30413"/>
    </ligand>
    <ligandPart>
        <name>Fe</name>
        <dbReference type="ChEBI" id="CHEBI:18248"/>
    </ligandPart>
</feature>
<dbReference type="STRING" id="453.Lfee_3104"/>
<dbReference type="PATRIC" id="fig|453.4.peg.3385"/>
<evidence type="ECO:0000256" key="15">
    <source>
        <dbReference type="PIRNR" id="PIRNR004638"/>
    </source>
</evidence>
<feature type="binding site" description="axial binding residue" evidence="14">
    <location>
        <position position="8"/>
    </location>
    <ligand>
        <name>heme</name>
        <dbReference type="ChEBI" id="CHEBI:30413"/>
    </ligand>
    <ligandPart>
        <name>Fe</name>
        <dbReference type="ChEBI" id="CHEBI:18248"/>
    </ligandPart>
</feature>
<dbReference type="RefSeq" id="WP_058447896.1">
    <property type="nucleotide sequence ID" value="NZ_CAAAHT010000005.1"/>
</dbReference>